<gene>
    <name evidence="1" type="ORF">O6H91_04G044000</name>
</gene>
<proteinExistence type="predicted"/>
<name>A0ACC2DWH2_DIPCM</name>
<keyword evidence="2" id="KW-1185">Reference proteome</keyword>
<dbReference type="Proteomes" id="UP001162992">
    <property type="component" value="Chromosome 4"/>
</dbReference>
<evidence type="ECO:0000313" key="1">
    <source>
        <dbReference type="EMBL" id="KAJ7558517.1"/>
    </source>
</evidence>
<accession>A0ACC2DWH2</accession>
<sequence length="293" mass="32120">MEVALLARTQHQQPCPPLLHTPSRNCSPILSCSFSPQLPPRTSSPTPLSNPCLHSATATNLYACPPHPLSLGILQGAYHLRRSLDGSGGTRLWRSKSGGQRMQPQRNPRLVFVRFGGDFQDGSSGEEPPETLFMRELKRRGMSPSTRSEDKDSASSTETATLEGTNEGGADASDTQLRSGGFTIKSAPLWTDERDTRNQRERSMALNSEGLDGLIPRAQELLKLGGSFFLAFWPLIFASLAAFIALYIYFGATFIHAGNSSQVYRPPYVDPYKLLEEEVLPPELGPSSVPFLQ</sequence>
<reference evidence="2" key="1">
    <citation type="journal article" date="2024" name="Proc. Natl. Acad. Sci. U.S.A.">
        <title>Extraordinary preservation of gene collinearity over three hundred million years revealed in homosporous lycophytes.</title>
        <authorList>
            <person name="Li C."/>
            <person name="Wickell D."/>
            <person name="Kuo L.Y."/>
            <person name="Chen X."/>
            <person name="Nie B."/>
            <person name="Liao X."/>
            <person name="Peng D."/>
            <person name="Ji J."/>
            <person name="Jenkins J."/>
            <person name="Williams M."/>
            <person name="Shu S."/>
            <person name="Plott C."/>
            <person name="Barry K."/>
            <person name="Rajasekar S."/>
            <person name="Grimwood J."/>
            <person name="Han X."/>
            <person name="Sun S."/>
            <person name="Hou Z."/>
            <person name="He W."/>
            <person name="Dai G."/>
            <person name="Sun C."/>
            <person name="Schmutz J."/>
            <person name="Leebens-Mack J.H."/>
            <person name="Li F.W."/>
            <person name="Wang L."/>
        </authorList>
    </citation>
    <scope>NUCLEOTIDE SEQUENCE [LARGE SCALE GENOMIC DNA]</scope>
    <source>
        <strain evidence="2">cv. PW_Plant_1</strain>
    </source>
</reference>
<dbReference type="EMBL" id="CM055095">
    <property type="protein sequence ID" value="KAJ7558517.1"/>
    <property type="molecule type" value="Genomic_DNA"/>
</dbReference>
<protein>
    <submittedName>
        <fullName evidence="1">Uncharacterized protein</fullName>
    </submittedName>
</protein>
<organism evidence="1 2">
    <name type="scientific">Diphasiastrum complanatum</name>
    <name type="common">Issler's clubmoss</name>
    <name type="synonym">Lycopodium complanatum</name>
    <dbReference type="NCBI Taxonomy" id="34168"/>
    <lineage>
        <taxon>Eukaryota</taxon>
        <taxon>Viridiplantae</taxon>
        <taxon>Streptophyta</taxon>
        <taxon>Embryophyta</taxon>
        <taxon>Tracheophyta</taxon>
        <taxon>Lycopodiopsida</taxon>
        <taxon>Lycopodiales</taxon>
        <taxon>Lycopodiaceae</taxon>
        <taxon>Lycopodioideae</taxon>
        <taxon>Diphasiastrum</taxon>
    </lineage>
</organism>
<comment type="caution">
    <text evidence="1">The sequence shown here is derived from an EMBL/GenBank/DDBJ whole genome shotgun (WGS) entry which is preliminary data.</text>
</comment>
<evidence type="ECO:0000313" key="2">
    <source>
        <dbReference type="Proteomes" id="UP001162992"/>
    </source>
</evidence>